<sequence>VVPMVDIVSVVDIKQRLIFGCVPQYADLTNSDLFMLLIDTLELVNVAVILYVISLSEGVDSSTEVFVE</sequence>
<feature type="transmembrane region" description="Helical" evidence="1">
    <location>
        <begin position="33"/>
        <end position="53"/>
    </location>
</feature>
<keyword evidence="1" id="KW-0812">Transmembrane</keyword>
<keyword evidence="1" id="KW-0472">Membrane</keyword>
<evidence type="ECO:0000256" key="1">
    <source>
        <dbReference type="SAM" id="Phobius"/>
    </source>
</evidence>
<name>A0A915BLN2_PARUN</name>
<evidence type="ECO:0000313" key="2">
    <source>
        <dbReference type="Proteomes" id="UP000887569"/>
    </source>
</evidence>
<keyword evidence="2" id="KW-1185">Reference proteome</keyword>
<protein>
    <submittedName>
        <fullName evidence="3">Secreted protein</fullName>
    </submittedName>
</protein>
<keyword evidence="1" id="KW-1133">Transmembrane helix</keyword>
<dbReference type="AlphaFoldDB" id="A0A915BLN2"/>
<evidence type="ECO:0000313" key="3">
    <source>
        <dbReference type="WBParaSite" id="PgR045_g059_t02"/>
    </source>
</evidence>
<organism evidence="2 3">
    <name type="scientific">Parascaris univalens</name>
    <name type="common">Nematode worm</name>
    <dbReference type="NCBI Taxonomy" id="6257"/>
    <lineage>
        <taxon>Eukaryota</taxon>
        <taxon>Metazoa</taxon>
        <taxon>Ecdysozoa</taxon>
        <taxon>Nematoda</taxon>
        <taxon>Chromadorea</taxon>
        <taxon>Rhabditida</taxon>
        <taxon>Spirurina</taxon>
        <taxon>Ascaridomorpha</taxon>
        <taxon>Ascaridoidea</taxon>
        <taxon>Ascarididae</taxon>
        <taxon>Parascaris</taxon>
    </lineage>
</organism>
<proteinExistence type="predicted"/>
<dbReference type="WBParaSite" id="PgR045_g059_t02">
    <property type="protein sequence ID" value="PgR045_g059_t02"/>
    <property type="gene ID" value="PgR045_g059"/>
</dbReference>
<reference evidence="3" key="1">
    <citation type="submission" date="2022-11" db="UniProtKB">
        <authorList>
            <consortium name="WormBaseParasite"/>
        </authorList>
    </citation>
    <scope>IDENTIFICATION</scope>
</reference>
<dbReference type="Proteomes" id="UP000887569">
    <property type="component" value="Unplaced"/>
</dbReference>
<accession>A0A915BLN2</accession>